<gene>
    <name evidence="1" type="ORF">LLUC11_0089</name>
</gene>
<dbReference type="AlphaFoldDB" id="A0A0A7SX55"/>
<protein>
    <submittedName>
        <fullName evidence="1">Uncharacterized protein</fullName>
    </submittedName>
</protein>
<dbReference type="Pfam" id="PF11217">
    <property type="entry name" value="DUF3013"/>
    <property type="match status" value="1"/>
</dbReference>
<dbReference type="Gene3D" id="3.40.50.11250">
    <property type="entry name" value="Protein of unknown function DUF3013"/>
    <property type="match status" value="1"/>
</dbReference>
<evidence type="ECO:0000313" key="1">
    <source>
        <dbReference type="EMBL" id="ARE12425.1"/>
    </source>
</evidence>
<evidence type="ECO:0000313" key="2">
    <source>
        <dbReference type="Proteomes" id="UP000192067"/>
    </source>
</evidence>
<dbReference type="RefSeq" id="WP_021722895.1">
    <property type="nucleotide sequence ID" value="NZ_CAKMBL010000001.1"/>
</dbReference>
<dbReference type="Proteomes" id="UP000192067">
    <property type="component" value="Chromosome"/>
</dbReference>
<name>A0A0A7SX55_LACLL</name>
<organism evidence="1 2">
    <name type="scientific">Lactococcus lactis subsp. lactis</name>
    <name type="common">Streptococcus lactis</name>
    <dbReference type="NCBI Taxonomy" id="1360"/>
    <lineage>
        <taxon>Bacteria</taxon>
        <taxon>Bacillati</taxon>
        <taxon>Bacillota</taxon>
        <taxon>Bacilli</taxon>
        <taxon>Lactobacillales</taxon>
        <taxon>Streptococcaceae</taxon>
        <taxon>Lactococcus</taxon>
    </lineage>
</organism>
<reference evidence="1 2" key="1">
    <citation type="journal article" date="2017" name="BMC Genomics">
        <title>Comparative and functional genomics of the Lactococcus lactis taxon; insights into evolution and niche adaptation.</title>
        <authorList>
            <person name="Kelleher P."/>
            <person name="Bottacini F."/>
            <person name="Mahony J."/>
            <person name="Kilcawley K.N."/>
            <person name="van Sinderen D."/>
        </authorList>
    </citation>
    <scope>NUCLEOTIDE SEQUENCE [LARGE SCALE GENOMIC DNA]</scope>
    <source>
        <strain evidence="1 2">UC11</strain>
    </source>
</reference>
<accession>A0A0A7SX55</accession>
<proteinExistence type="predicted"/>
<dbReference type="InterPro" id="IPR021380">
    <property type="entry name" value="DUF3013"/>
</dbReference>
<dbReference type="EMBL" id="CP015904">
    <property type="protein sequence ID" value="ARE12425.1"/>
    <property type="molecule type" value="Genomic_DNA"/>
</dbReference>
<sequence length="155" mass="17719">MAKFGFLDVLEEVLEKGFTYDFEMNWDKRNFAVEVSFLLEAENSSGALLTDAEGVESAENIVYEDAVLFYNPAKSRFDENDYLATIPYGEKGLSREFLAYFAQFLQESADQGLDDLMDFLADEAAEEFSVNWDKGAFESGIADLSETEFYKYPRY</sequence>